<dbReference type="Pfam" id="PF26029">
    <property type="entry name" value="DUF8007"/>
    <property type="match status" value="1"/>
</dbReference>
<dbReference type="EMBL" id="RZIG01000002">
    <property type="protein sequence ID" value="RYJ10712.1"/>
    <property type="molecule type" value="Genomic_DNA"/>
</dbReference>
<protein>
    <submittedName>
        <fullName evidence="1">Uncharacterized protein</fullName>
    </submittedName>
</protein>
<name>A0A482T8J8_HALHI</name>
<sequence>MAKDTEACGRCSMTVVVDAVDETADEQPHDPFGDDRIEVDQRDIERISPEAWMGRLSTRVNEAVSRYVWGR</sequence>
<dbReference type="AlphaFoldDB" id="A0A482T8J8"/>
<dbReference type="RefSeq" id="WP_008307288.1">
    <property type="nucleotide sequence ID" value="NZ_JAFKAA010000002.1"/>
</dbReference>
<evidence type="ECO:0000313" key="1">
    <source>
        <dbReference type="EMBL" id="RYJ10712.1"/>
    </source>
</evidence>
<dbReference type="InterPro" id="IPR058320">
    <property type="entry name" value="DUF8007"/>
</dbReference>
<proteinExistence type="predicted"/>
<organism evidence="1 2">
    <name type="scientific">Haloarcula hispanica</name>
    <dbReference type="NCBI Taxonomy" id="51589"/>
    <lineage>
        <taxon>Archaea</taxon>
        <taxon>Methanobacteriati</taxon>
        <taxon>Methanobacteriota</taxon>
        <taxon>Stenosarchaea group</taxon>
        <taxon>Halobacteria</taxon>
        <taxon>Halobacteriales</taxon>
        <taxon>Haloarculaceae</taxon>
        <taxon>Haloarcula</taxon>
    </lineage>
</organism>
<comment type="caution">
    <text evidence="1">The sequence shown here is derived from an EMBL/GenBank/DDBJ whole genome shotgun (WGS) entry which is preliminary data.</text>
</comment>
<dbReference type="Proteomes" id="UP000293535">
    <property type="component" value="Unassembled WGS sequence"/>
</dbReference>
<evidence type="ECO:0000313" key="2">
    <source>
        <dbReference type="Proteomes" id="UP000293535"/>
    </source>
</evidence>
<gene>
    <name evidence="1" type="ORF">ELS20_12440</name>
</gene>
<reference evidence="1 2" key="1">
    <citation type="submission" date="2018-12" db="EMBL/GenBank/DDBJ databases">
        <title>Draft genome sequence of Haloarcula hispinica strain 18.1, an halophilic archaeon isolated from Chott El Jerid of Southern Tunisia.</title>
        <authorList>
            <person name="Najjari A."/>
            <person name="Ben Dhia O."/>
            <person name="Ferjani R."/>
            <person name="Mahjoubi M."/>
            <person name="Sghaier H."/>
            <person name="Elshahed M."/>
            <person name="Ouzari H.I."/>
            <person name="Cherid A."/>
            <person name="Youssef N."/>
        </authorList>
    </citation>
    <scope>NUCLEOTIDE SEQUENCE [LARGE SCALE GENOMIC DNA]</scope>
    <source>
        <strain evidence="1 2">18.1</strain>
    </source>
</reference>
<accession>A0A482T8J8</accession>